<proteinExistence type="predicted"/>
<dbReference type="EMBL" id="UINC01157640">
    <property type="protein sequence ID" value="SVD54743.1"/>
    <property type="molecule type" value="Genomic_DNA"/>
</dbReference>
<reference evidence="1" key="1">
    <citation type="submission" date="2018-05" db="EMBL/GenBank/DDBJ databases">
        <authorList>
            <person name="Lanie J.A."/>
            <person name="Ng W.-L."/>
            <person name="Kazmierczak K.M."/>
            <person name="Andrzejewski T.M."/>
            <person name="Davidsen T.M."/>
            <person name="Wayne K.J."/>
            <person name="Tettelin H."/>
            <person name="Glass J.I."/>
            <person name="Rusch D."/>
            <person name="Podicherti R."/>
            <person name="Tsui H.-C.T."/>
            <person name="Winkler M.E."/>
        </authorList>
    </citation>
    <scope>NUCLEOTIDE SEQUENCE</scope>
</reference>
<feature type="non-terminal residue" evidence="1">
    <location>
        <position position="1"/>
    </location>
</feature>
<feature type="non-terminal residue" evidence="1">
    <location>
        <position position="32"/>
    </location>
</feature>
<evidence type="ECO:0000313" key="1">
    <source>
        <dbReference type="EMBL" id="SVD54743.1"/>
    </source>
</evidence>
<name>A0A382W7E9_9ZZZZ</name>
<sequence>MSDSNIGGEASILEERRKKLDELRAENKAYIN</sequence>
<gene>
    <name evidence="1" type="ORF">METZ01_LOCUS407597</name>
</gene>
<protein>
    <submittedName>
        <fullName evidence="1">Uncharacterized protein</fullName>
    </submittedName>
</protein>
<accession>A0A382W7E9</accession>
<organism evidence="1">
    <name type="scientific">marine metagenome</name>
    <dbReference type="NCBI Taxonomy" id="408172"/>
    <lineage>
        <taxon>unclassified sequences</taxon>
        <taxon>metagenomes</taxon>
        <taxon>ecological metagenomes</taxon>
    </lineage>
</organism>
<dbReference type="AlphaFoldDB" id="A0A382W7E9"/>